<dbReference type="EMBL" id="AP014936">
    <property type="protein sequence ID" value="BAU49074.1"/>
    <property type="molecule type" value="Genomic_DNA"/>
</dbReference>
<dbReference type="KEGG" id="sva:SVA_2526"/>
<proteinExistence type="predicted"/>
<sequence length="75" mass="8432">MVHCEVIRFEEWSDKGSVTPAIVKKGINNWLEQHRPARLLHVAQSEGAVFIPDGPTERGTVSRSLTITIWYEDGA</sequence>
<accession>A0A1B4VAY6</accession>
<organism evidence="1 2">
    <name type="scientific">Sulfurifustis variabilis</name>
    <dbReference type="NCBI Taxonomy" id="1675686"/>
    <lineage>
        <taxon>Bacteria</taxon>
        <taxon>Pseudomonadati</taxon>
        <taxon>Pseudomonadota</taxon>
        <taxon>Gammaproteobacteria</taxon>
        <taxon>Acidiferrobacterales</taxon>
        <taxon>Acidiferrobacteraceae</taxon>
        <taxon>Sulfurifustis</taxon>
    </lineage>
</organism>
<dbReference type="Proteomes" id="UP000218899">
    <property type="component" value="Chromosome"/>
</dbReference>
<name>A0A1B4VAY6_9GAMM</name>
<gene>
    <name evidence="1" type="ORF">SVA_2526</name>
</gene>
<dbReference type="AlphaFoldDB" id="A0A1B4VAY6"/>
<keyword evidence="2" id="KW-1185">Reference proteome</keyword>
<dbReference type="RefSeq" id="WP_096461528.1">
    <property type="nucleotide sequence ID" value="NZ_AP014936.1"/>
</dbReference>
<evidence type="ECO:0000313" key="1">
    <source>
        <dbReference type="EMBL" id="BAU49074.1"/>
    </source>
</evidence>
<evidence type="ECO:0000313" key="2">
    <source>
        <dbReference type="Proteomes" id="UP000218899"/>
    </source>
</evidence>
<reference evidence="1 2" key="1">
    <citation type="submission" date="2015-08" db="EMBL/GenBank/DDBJ databases">
        <title>Complete genome sequence of Sulfurifustis variabilis.</title>
        <authorList>
            <person name="Miura A."/>
            <person name="Kojima H."/>
            <person name="Fukui M."/>
        </authorList>
    </citation>
    <scope>NUCLEOTIDE SEQUENCE [LARGE SCALE GENOMIC DNA]</scope>
    <source>
        <strain evidence="2">skN76</strain>
    </source>
</reference>
<protein>
    <submittedName>
        <fullName evidence="1">Uncharacterized protein</fullName>
    </submittedName>
</protein>